<comment type="caution">
    <text evidence="2">The sequence shown here is derived from an EMBL/GenBank/DDBJ whole genome shotgun (WGS) entry which is preliminary data.</text>
</comment>
<dbReference type="RefSeq" id="WP_200554864.1">
    <property type="nucleotide sequence ID" value="NZ_JAEPES010000001.1"/>
</dbReference>
<feature type="region of interest" description="Disordered" evidence="1">
    <location>
        <begin position="61"/>
        <end position="92"/>
    </location>
</feature>
<accession>A0A934SJK3</accession>
<evidence type="ECO:0008006" key="4">
    <source>
        <dbReference type="Google" id="ProtNLM"/>
    </source>
</evidence>
<evidence type="ECO:0000256" key="1">
    <source>
        <dbReference type="SAM" id="MobiDB-lite"/>
    </source>
</evidence>
<proteinExistence type="predicted"/>
<sequence length="191" mass="21226">MPTLDPTALRHSIDDGMIITRSAIVVALDNWIILRALSAGKPFDAGATTAEARSELGRIETEQRELSRRASDIRTRVARQRGSARHGHDYKQADDTALALRSAAHAEIADRLAHQRDDKAYLAELVEDARRRAWADVGSAILGRIGSPVVGYAPEDDGREDRLREFREVDLAGLLARSRAQAVEHELDDRW</sequence>
<dbReference type="AlphaFoldDB" id="A0A934SJK3"/>
<protein>
    <recommendedName>
        <fullName evidence="4">Asparagine synthase</fullName>
    </recommendedName>
</protein>
<keyword evidence="3" id="KW-1185">Reference proteome</keyword>
<evidence type="ECO:0000313" key="3">
    <source>
        <dbReference type="Proteomes" id="UP000636458"/>
    </source>
</evidence>
<evidence type="ECO:0000313" key="2">
    <source>
        <dbReference type="EMBL" id="MBK4346539.1"/>
    </source>
</evidence>
<dbReference type="EMBL" id="JAEPES010000001">
    <property type="protein sequence ID" value="MBK4346539.1"/>
    <property type="molecule type" value="Genomic_DNA"/>
</dbReference>
<dbReference type="Proteomes" id="UP000636458">
    <property type="component" value="Unassembled WGS sequence"/>
</dbReference>
<gene>
    <name evidence="2" type="ORF">IV501_02725</name>
</gene>
<organism evidence="2 3">
    <name type="scientific">Lacisediminihabitans changchengi</name>
    <dbReference type="NCBI Taxonomy" id="2787634"/>
    <lineage>
        <taxon>Bacteria</taxon>
        <taxon>Bacillati</taxon>
        <taxon>Actinomycetota</taxon>
        <taxon>Actinomycetes</taxon>
        <taxon>Micrococcales</taxon>
        <taxon>Microbacteriaceae</taxon>
        <taxon>Lacisediminihabitans</taxon>
    </lineage>
</organism>
<reference evidence="2" key="1">
    <citation type="submission" date="2021-01" db="EMBL/GenBank/DDBJ databases">
        <title>Lacisediminihabitans sp. nov. strain G11-30, isolated from Antarctic Soil.</title>
        <authorList>
            <person name="Li J."/>
        </authorList>
    </citation>
    <scope>NUCLEOTIDE SEQUENCE</scope>
    <source>
        <strain evidence="2">G11-30</strain>
    </source>
</reference>
<feature type="compositionally biased region" description="Basic residues" evidence="1">
    <location>
        <begin position="76"/>
        <end position="85"/>
    </location>
</feature>
<feature type="compositionally biased region" description="Basic and acidic residues" evidence="1">
    <location>
        <begin position="61"/>
        <end position="75"/>
    </location>
</feature>
<name>A0A934SJK3_9MICO</name>